<gene>
    <name evidence="1" type="ORF">K402DRAFT_117666</name>
</gene>
<evidence type="ECO:0000313" key="2">
    <source>
        <dbReference type="Proteomes" id="UP000800041"/>
    </source>
</evidence>
<evidence type="ECO:0000313" key="1">
    <source>
        <dbReference type="EMBL" id="KAF1985083.1"/>
    </source>
</evidence>
<dbReference type="AlphaFoldDB" id="A0A6G1GVU9"/>
<dbReference type="EMBL" id="ML977164">
    <property type="protein sequence ID" value="KAF1985083.1"/>
    <property type="molecule type" value="Genomic_DNA"/>
</dbReference>
<name>A0A6G1GVU9_9PEZI</name>
<accession>A0A6G1GVU9</accession>
<keyword evidence="2" id="KW-1185">Reference proteome</keyword>
<protein>
    <submittedName>
        <fullName evidence="1">Uncharacterized protein</fullName>
    </submittedName>
</protein>
<proteinExistence type="predicted"/>
<reference evidence="1" key="1">
    <citation type="journal article" date="2020" name="Stud. Mycol.">
        <title>101 Dothideomycetes genomes: a test case for predicting lifestyles and emergence of pathogens.</title>
        <authorList>
            <person name="Haridas S."/>
            <person name="Albert R."/>
            <person name="Binder M."/>
            <person name="Bloem J."/>
            <person name="Labutti K."/>
            <person name="Salamov A."/>
            <person name="Andreopoulos B."/>
            <person name="Baker S."/>
            <person name="Barry K."/>
            <person name="Bills G."/>
            <person name="Bluhm B."/>
            <person name="Cannon C."/>
            <person name="Castanera R."/>
            <person name="Culley D."/>
            <person name="Daum C."/>
            <person name="Ezra D."/>
            <person name="Gonzalez J."/>
            <person name="Henrissat B."/>
            <person name="Kuo A."/>
            <person name="Liang C."/>
            <person name="Lipzen A."/>
            <person name="Lutzoni F."/>
            <person name="Magnuson J."/>
            <person name="Mondo S."/>
            <person name="Nolan M."/>
            <person name="Ohm R."/>
            <person name="Pangilinan J."/>
            <person name="Park H.-J."/>
            <person name="Ramirez L."/>
            <person name="Alfaro M."/>
            <person name="Sun H."/>
            <person name="Tritt A."/>
            <person name="Yoshinaga Y."/>
            <person name="Zwiers L.-H."/>
            <person name="Turgeon B."/>
            <person name="Goodwin S."/>
            <person name="Spatafora J."/>
            <person name="Crous P."/>
            <person name="Grigoriev I."/>
        </authorList>
    </citation>
    <scope>NUCLEOTIDE SEQUENCE</scope>
    <source>
        <strain evidence="1">CBS 113979</strain>
    </source>
</reference>
<sequence>MGCCIKSSDLQITQAVVCGESAPVVREMPPHCLSAYLHKRHDEDWTTLDSKITGLWRRKREKRDIWKTNPSSGWGVQYSILGAVGANGVKRESIITTLKGAGSHISAQPITITEARQSVCSILILLRWGSSRQPFHSHMKIMSIERNSRA</sequence>
<organism evidence="1 2">
    <name type="scientific">Aulographum hederae CBS 113979</name>
    <dbReference type="NCBI Taxonomy" id="1176131"/>
    <lineage>
        <taxon>Eukaryota</taxon>
        <taxon>Fungi</taxon>
        <taxon>Dikarya</taxon>
        <taxon>Ascomycota</taxon>
        <taxon>Pezizomycotina</taxon>
        <taxon>Dothideomycetes</taxon>
        <taxon>Pleosporomycetidae</taxon>
        <taxon>Aulographales</taxon>
        <taxon>Aulographaceae</taxon>
    </lineage>
</organism>
<dbReference type="Proteomes" id="UP000800041">
    <property type="component" value="Unassembled WGS sequence"/>
</dbReference>